<dbReference type="AlphaFoldDB" id="A0A4V6BE43"/>
<dbReference type="Pfam" id="PF13458">
    <property type="entry name" value="Peripla_BP_6"/>
    <property type="match status" value="1"/>
</dbReference>
<gene>
    <name evidence="7" type="ORF">YH63_013105</name>
</gene>
<dbReference type="RefSeq" id="WP_046827222.1">
    <property type="nucleotide sequence ID" value="NZ_LBIA02000001.1"/>
</dbReference>
<dbReference type="PANTHER" id="PTHR30483:SF6">
    <property type="entry name" value="PERIPLASMIC BINDING PROTEIN OF ABC TRANSPORTER FOR NATURAL AMINO ACIDS"/>
    <property type="match status" value="1"/>
</dbReference>
<keyword evidence="4" id="KW-0029">Amino-acid transport</keyword>
<feature type="domain" description="Leucine-binding protein" evidence="6">
    <location>
        <begin position="25"/>
        <end position="366"/>
    </location>
</feature>
<dbReference type="GO" id="GO:0006865">
    <property type="term" value="P:amino acid transport"/>
    <property type="evidence" value="ECO:0007669"/>
    <property type="project" value="UniProtKB-KW"/>
</dbReference>
<keyword evidence="2" id="KW-0813">Transport</keyword>
<evidence type="ECO:0000256" key="1">
    <source>
        <dbReference type="ARBA" id="ARBA00010062"/>
    </source>
</evidence>
<evidence type="ECO:0000259" key="6">
    <source>
        <dbReference type="Pfam" id="PF13458"/>
    </source>
</evidence>
<sequence length="391" mass="41830">MKKTVNYACVLAVAGLMSGAAQADTIKVGVIGTMSGPYALFGQNFKAGIEAWVAEHGSKVAGHDVEFIYRDEESPNPAKSKALAQELLVKDKVQYLAGVYFTPNALAVAPLLEESKTPLVVFNAATSAIVEKSPFIVRTSFTMWQNTVPAAKVAKAKGAKKVVIAVTDYGPGVDAEAAFKKTFEADGGTIVEAIRMPIATTDFSPIMQRIKSSGADTIFTFLPAGPPTLGFVKGYIDNGLKSGGIKLISLGDVLTEPDLPNLGDSSIGFLSTYHYAVSHDSPENKAFLARLAKVGITLDNVTMTSVAAYDGARVIYKMIEATNGKRDPEKAVAAVKGMKWVSPRGPVSIDPTTRHITQNVYLREVAKENGKLINKELQTFEAQPDWALVKN</sequence>
<proteinExistence type="inferred from homology"/>
<dbReference type="PRINTS" id="PR00337">
    <property type="entry name" value="LEUILEVALBP"/>
</dbReference>
<reference evidence="7" key="1">
    <citation type="submission" date="2019-04" db="EMBL/GenBank/DDBJ databases">
        <title>Whole genome sequencing of cave bacteria.</title>
        <authorList>
            <person name="Gan H.M."/>
            <person name="Barton H."/>
            <person name="Savka M.A."/>
        </authorList>
    </citation>
    <scope>NUCLEOTIDE SEQUENCE [LARGE SCALE GENOMIC DNA]</scope>
    <source>
        <strain evidence="7">LC387</strain>
    </source>
</reference>
<dbReference type="InterPro" id="IPR000709">
    <property type="entry name" value="Leu_Ile_Val-bd"/>
</dbReference>
<feature type="signal peptide" evidence="5">
    <location>
        <begin position="1"/>
        <end position="23"/>
    </location>
</feature>
<protein>
    <submittedName>
        <fullName evidence="7">ABC transporter substrate-binding protein</fullName>
    </submittedName>
</protein>
<organism evidence="7 8">
    <name type="scientific">Afipia massiliensis</name>
    <dbReference type="NCBI Taxonomy" id="211460"/>
    <lineage>
        <taxon>Bacteria</taxon>
        <taxon>Pseudomonadati</taxon>
        <taxon>Pseudomonadota</taxon>
        <taxon>Alphaproteobacteria</taxon>
        <taxon>Hyphomicrobiales</taxon>
        <taxon>Nitrobacteraceae</taxon>
        <taxon>Afipia</taxon>
    </lineage>
</organism>
<dbReference type="SUPFAM" id="SSF53822">
    <property type="entry name" value="Periplasmic binding protein-like I"/>
    <property type="match status" value="1"/>
</dbReference>
<dbReference type="CDD" id="cd20013">
    <property type="entry name" value="PBP1_RPA0985_benzoate-like"/>
    <property type="match status" value="1"/>
</dbReference>
<keyword evidence="3 5" id="KW-0732">Signal</keyword>
<evidence type="ECO:0000256" key="3">
    <source>
        <dbReference type="ARBA" id="ARBA00022729"/>
    </source>
</evidence>
<dbReference type="InterPro" id="IPR028081">
    <property type="entry name" value="Leu-bd"/>
</dbReference>
<keyword evidence="8" id="KW-1185">Reference proteome</keyword>
<evidence type="ECO:0000256" key="5">
    <source>
        <dbReference type="SAM" id="SignalP"/>
    </source>
</evidence>
<evidence type="ECO:0000256" key="4">
    <source>
        <dbReference type="ARBA" id="ARBA00022970"/>
    </source>
</evidence>
<accession>A0A4V6BE43</accession>
<dbReference type="EMBL" id="LBIA02000001">
    <property type="protein sequence ID" value="TKT72283.1"/>
    <property type="molecule type" value="Genomic_DNA"/>
</dbReference>
<dbReference type="Proteomes" id="UP000034832">
    <property type="component" value="Unassembled WGS sequence"/>
</dbReference>
<comment type="caution">
    <text evidence="7">The sequence shown here is derived from an EMBL/GenBank/DDBJ whole genome shotgun (WGS) entry which is preliminary data.</text>
</comment>
<evidence type="ECO:0000313" key="8">
    <source>
        <dbReference type="Proteomes" id="UP000034832"/>
    </source>
</evidence>
<evidence type="ECO:0000256" key="2">
    <source>
        <dbReference type="ARBA" id="ARBA00022448"/>
    </source>
</evidence>
<dbReference type="STRING" id="211460.YH63_05905"/>
<dbReference type="OrthoDB" id="6083760at2"/>
<dbReference type="Gene3D" id="3.40.50.2300">
    <property type="match status" value="2"/>
</dbReference>
<dbReference type="InterPro" id="IPR028082">
    <property type="entry name" value="Peripla_BP_I"/>
</dbReference>
<evidence type="ECO:0000313" key="7">
    <source>
        <dbReference type="EMBL" id="TKT72283.1"/>
    </source>
</evidence>
<comment type="similarity">
    <text evidence="1">Belongs to the leucine-binding protein family.</text>
</comment>
<dbReference type="InterPro" id="IPR051010">
    <property type="entry name" value="BCAA_transport"/>
</dbReference>
<name>A0A4V6BE43_9BRAD</name>
<feature type="chain" id="PRO_5020296588" evidence="5">
    <location>
        <begin position="24"/>
        <end position="391"/>
    </location>
</feature>
<dbReference type="PANTHER" id="PTHR30483">
    <property type="entry name" value="LEUCINE-SPECIFIC-BINDING PROTEIN"/>
    <property type="match status" value="1"/>
</dbReference>